<sequence>MPQKTRFLPAKNEQTAFFYAKRGTQRERSPSPCGGVRVTPSPERLARPSGVVVPENTDLSVFKKSIPGRSWDEDRRKRNELLSAYSFGKDRGIAAQLRSLITEMKVFAEEADKNVAHSRGVGIEVQGKVRDPWPFTRFDAWLSAGKKNEVQRKGLEGMYLNAHFDRKLTKKERNQRILTQRYGPVIGLAPIKVTDRANEGTKKMPLKCEKKKSEWMNVENGKHVPAKALKIMAETIITPIGYSPIKTVSKPALRSAQPYLAESTKKMETSYAIVNGKTVTEDSAKSENNLPWVTSNGWAGVNYVENEFAVKT</sequence>
<proteinExistence type="predicted"/>
<evidence type="ECO:0000313" key="2">
    <source>
        <dbReference type="EMBL" id="KAL3088236.1"/>
    </source>
</evidence>
<gene>
    <name evidence="2" type="ORF">niasHS_009533</name>
</gene>
<accession>A0ABD2JC82</accession>
<organism evidence="2 3">
    <name type="scientific">Heterodera schachtii</name>
    <name type="common">Sugarbeet cyst nematode worm</name>
    <name type="synonym">Tylenchus schachtii</name>
    <dbReference type="NCBI Taxonomy" id="97005"/>
    <lineage>
        <taxon>Eukaryota</taxon>
        <taxon>Metazoa</taxon>
        <taxon>Ecdysozoa</taxon>
        <taxon>Nematoda</taxon>
        <taxon>Chromadorea</taxon>
        <taxon>Rhabditida</taxon>
        <taxon>Tylenchina</taxon>
        <taxon>Tylenchomorpha</taxon>
        <taxon>Tylenchoidea</taxon>
        <taxon>Heteroderidae</taxon>
        <taxon>Heteroderinae</taxon>
        <taxon>Heterodera</taxon>
    </lineage>
</organism>
<dbReference type="AlphaFoldDB" id="A0ABD2JC82"/>
<name>A0ABD2JC82_HETSC</name>
<evidence type="ECO:0000313" key="3">
    <source>
        <dbReference type="Proteomes" id="UP001620645"/>
    </source>
</evidence>
<evidence type="ECO:0000256" key="1">
    <source>
        <dbReference type="SAM" id="MobiDB-lite"/>
    </source>
</evidence>
<comment type="caution">
    <text evidence="2">The sequence shown here is derived from an EMBL/GenBank/DDBJ whole genome shotgun (WGS) entry which is preliminary data.</text>
</comment>
<feature type="region of interest" description="Disordered" evidence="1">
    <location>
        <begin position="20"/>
        <end position="44"/>
    </location>
</feature>
<dbReference type="EMBL" id="JBICCN010000164">
    <property type="protein sequence ID" value="KAL3088236.1"/>
    <property type="molecule type" value="Genomic_DNA"/>
</dbReference>
<dbReference type="Proteomes" id="UP001620645">
    <property type="component" value="Unassembled WGS sequence"/>
</dbReference>
<keyword evidence="3" id="KW-1185">Reference proteome</keyword>
<protein>
    <submittedName>
        <fullName evidence="2">Uncharacterized protein</fullName>
    </submittedName>
</protein>
<reference evidence="2 3" key="1">
    <citation type="submission" date="2024-10" db="EMBL/GenBank/DDBJ databases">
        <authorList>
            <person name="Kim D."/>
        </authorList>
    </citation>
    <scope>NUCLEOTIDE SEQUENCE [LARGE SCALE GENOMIC DNA]</scope>
    <source>
        <strain evidence="2">Taebaek</strain>
    </source>
</reference>